<accession>A0A1M4VJJ0</accession>
<dbReference type="SUPFAM" id="SSF53850">
    <property type="entry name" value="Periplasmic binding protein-like II"/>
    <property type="match status" value="1"/>
</dbReference>
<proteinExistence type="predicted"/>
<evidence type="ECO:0000313" key="3">
    <source>
        <dbReference type="EMBL" id="SHE69033.1"/>
    </source>
</evidence>
<dbReference type="RefSeq" id="WP_072974914.1">
    <property type="nucleotide sequence ID" value="NZ_FQTY01000005.1"/>
</dbReference>
<dbReference type="Gene3D" id="3.40.190.10">
    <property type="entry name" value="Periplasmic binding protein-like II"/>
    <property type="match status" value="1"/>
</dbReference>
<keyword evidence="4" id="KW-1185">Reference proteome</keyword>
<dbReference type="InterPro" id="IPR000914">
    <property type="entry name" value="SBP_5_dom"/>
</dbReference>
<evidence type="ECO:0000259" key="2">
    <source>
        <dbReference type="Pfam" id="PF00496"/>
    </source>
</evidence>
<dbReference type="STRING" id="1123404.SAMN02745784_01486"/>
<keyword evidence="1" id="KW-0732">Signal</keyword>
<dbReference type="PANTHER" id="PTHR30290">
    <property type="entry name" value="PERIPLASMIC BINDING COMPONENT OF ABC TRANSPORTER"/>
    <property type="match status" value="1"/>
</dbReference>
<feature type="domain" description="Solute-binding protein family 5" evidence="2">
    <location>
        <begin position="98"/>
        <end position="442"/>
    </location>
</feature>
<evidence type="ECO:0000256" key="1">
    <source>
        <dbReference type="SAM" id="SignalP"/>
    </source>
</evidence>
<gene>
    <name evidence="3" type="ORF">SAMN02745784_01486</name>
</gene>
<dbReference type="Pfam" id="PF00496">
    <property type="entry name" value="SBP_bac_5"/>
    <property type="match status" value="1"/>
</dbReference>
<dbReference type="GO" id="GO:0043190">
    <property type="term" value="C:ATP-binding cassette (ABC) transporter complex"/>
    <property type="evidence" value="ECO:0007669"/>
    <property type="project" value="InterPro"/>
</dbReference>
<dbReference type="Proteomes" id="UP000184114">
    <property type="component" value="Unassembled WGS sequence"/>
</dbReference>
<reference evidence="4" key="1">
    <citation type="submission" date="2016-11" db="EMBL/GenBank/DDBJ databases">
        <authorList>
            <person name="Varghese N."/>
            <person name="Submissions S."/>
        </authorList>
    </citation>
    <scope>NUCLEOTIDE SEQUENCE [LARGE SCALE GENOMIC DNA]</scope>
    <source>
        <strain evidence="4">DSM 18095</strain>
    </source>
</reference>
<feature type="signal peptide" evidence="1">
    <location>
        <begin position="1"/>
        <end position="20"/>
    </location>
</feature>
<dbReference type="GeneID" id="90993786"/>
<dbReference type="PIRSF" id="PIRSF002741">
    <property type="entry name" value="MppA"/>
    <property type="match status" value="1"/>
</dbReference>
<organism evidence="3 4">
    <name type="scientific">Tissierella praeacuta DSM 18095</name>
    <dbReference type="NCBI Taxonomy" id="1123404"/>
    <lineage>
        <taxon>Bacteria</taxon>
        <taxon>Bacillati</taxon>
        <taxon>Bacillota</taxon>
        <taxon>Tissierellia</taxon>
        <taxon>Tissierellales</taxon>
        <taxon>Tissierellaceae</taxon>
        <taxon>Tissierella</taxon>
    </lineage>
</organism>
<dbReference type="InterPro" id="IPR030678">
    <property type="entry name" value="Peptide/Ni-bd"/>
</dbReference>
<dbReference type="GO" id="GO:0015833">
    <property type="term" value="P:peptide transport"/>
    <property type="evidence" value="ECO:0007669"/>
    <property type="project" value="TreeGrafter"/>
</dbReference>
<name>A0A1M4VJJ0_9FIRM</name>
<dbReference type="CDD" id="cd00995">
    <property type="entry name" value="PBP2_NikA_DppA_OppA_like"/>
    <property type="match status" value="1"/>
</dbReference>
<dbReference type="PROSITE" id="PS51257">
    <property type="entry name" value="PROKAR_LIPOPROTEIN"/>
    <property type="match status" value="1"/>
</dbReference>
<dbReference type="PANTHER" id="PTHR30290:SF59">
    <property type="entry name" value="OLIGOPEPTIDE ABC TRANSPORTER,SUBSTRATE-BINDING PROTEIN"/>
    <property type="match status" value="1"/>
</dbReference>
<dbReference type="GO" id="GO:1904680">
    <property type="term" value="F:peptide transmembrane transporter activity"/>
    <property type="evidence" value="ECO:0007669"/>
    <property type="project" value="TreeGrafter"/>
</dbReference>
<dbReference type="InterPro" id="IPR039424">
    <property type="entry name" value="SBP_5"/>
</dbReference>
<protein>
    <submittedName>
        <fullName evidence="3">Peptide/nickel transport system substrate-binding protein</fullName>
    </submittedName>
</protein>
<sequence>MRNRKWLILLLALVILSSTACGNKKTIEEPSSSDTSKDVAQEPAVPQKVDGGIFMLGIGSDPNVMNPLYAGDRVTMTINNAIFSPLYVIDEEGTHFYLAESITPSEDYLTYTLKLKSGLKWHDGEDLNADDIVFTINSITDEKQRANARGSFIIDGKPVEPKKIDDLTVEIILPKVSVPFIDVLGELRPIPEHIFKGEEDLAKSTKNLEPIGSGPFKFKEMKSGEKVELVRFDEYFDGKANLESIVFRVIADPNAANTALLNGELSARYITTADVDKFKADENFNVVLYKEGMLNNMVFRLTNKSLQNKDVRKAIAYGINKDELITGVYKSAEYAEKAYSVFVPSTQFYTDDVEKYDYNVERAKELLKNAGVENLKLRLAYINSSKENEGFALIMQQQLKEIGIELELLPMERGAFYDKLLDASNTDFDLAFNGYVMGVEPNGYKPLFKEKDYNNFMGYVNKELDKKWEEGVMETDKAKRAEIYETIQKQLIEDMVVYPIAYPNSIVAVNKKYGGIEEAKPAPIFMFRDLSKLYIME</sequence>
<dbReference type="GO" id="GO:0042597">
    <property type="term" value="C:periplasmic space"/>
    <property type="evidence" value="ECO:0007669"/>
    <property type="project" value="UniProtKB-ARBA"/>
</dbReference>
<evidence type="ECO:0000313" key="4">
    <source>
        <dbReference type="Proteomes" id="UP000184114"/>
    </source>
</evidence>
<dbReference type="EMBL" id="FQTY01000005">
    <property type="protein sequence ID" value="SHE69033.1"/>
    <property type="molecule type" value="Genomic_DNA"/>
</dbReference>
<dbReference type="AlphaFoldDB" id="A0A1M4VJJ0"/>
<dbReference type="Gene3D" id="3.10.105.10">
    <property type="entry name" value="Dipeptide-binding Protein, Domain 3"/>
    <property type="match status" value="1"/>
</dbReference>
<feature type="chain" id="PRO_5039301197" evidence="1">
    <location>
        <begin position="21"/>
        <end position="537"/>
    </location>
</feature>
<dbReference type="Gene3D" id="3.90.76.10">
    <property type="entry name" value="Dipeptide-binding Protein, Domain 1"/>
    <property type="match status" value="1"/>
</dbReference>